<dbReference type="PROSITE" id="PS50181">
    <property type="entry name" value="FBOX"/>
    <property type="match status" value="1"/>
</dbReference>
<dbReference type="InterPro" id="IPR001810">
    <property type="entry name" value="F-box_dom"/>
</dbReference>
<evidence type="ECO:0000313" key="3">
    <source>
        <dbReference type="Proteomes" id="UP000614601"/>
    </source>
</evidence>
<dbReference type="EMBL" id="CAJFDH010000003">
    <property type="protein sequence ID" value="CAD5217231.1"/>
    <property type="molecule type" value="Genomic_DNA"/>
</dbReference>
<proteinExistence type="predicted"/>
<dbReference type="Gene3D" id="3.80.10.10">
    <property type="entry name" value="Ribonuclease Inhibitor"/>
    <property type="match status" value="1"/>
</dbReference>
<evidence type="ECO:0000259" key="1">
    <source>
        <dbReference type="PROSITE" id="PS50181"/>
    </source>
</evidence>
<evidence type="ECO:0000313" key="2">
    <source>
        <dbReference type="EMBL" id="CAD5217231.1"/>
    </source>
</evidence>
<protein>
    <recommendedName>
        <fullName evidence="1">F-box domain-containing protein</fullName>
    </recommendedName>
</protein>
<dbReference type="SUPFAM" id="SSF81383">
    <property type="entry name" value="F-box domain"/>
    <property type="match status" value="1"/>
</dbReference>
<dbReference type="SMART" id="SM00256">
    <property type="entry name" value="FBOX"/>
    <property type="match status" value="1"/>
</dbReference>
<name>A0A811KPJ5_9BILA</name>
<dbReference type="EMBL" id="CAJFCW020000003">
    <property type="protein sequence ID" value="CAG9107369.1"/>
    <property type="molecule type" value="Genomic_DNA"/>
</dbReference>
<dbReference type="Proteomes" id="UP000783686">
    <property type="component" value="Unassembled WGS sequence"/>
</dbReference>
<sequence length="396" mass="45470">MFFHSQKTELEEKHASYTVRKLFGTQMLAKLRSRLSDLPTKRSRLSISPKTSITKPQPLGIQNLPSEMLENVLCHLDKKSILNARQTCCRWAGLVEKRQIRSQLPVVNVSRLTITYVKDSAQYKLAWCQYAGGNDEPAIRELYINKDDINQDTSFEFAFDQLNFQRLIMENFPKGALTDRFVRFLCTQFEKCRKFEPIQLTLKNVDLGKLSSDVMKRLLTTCSAKLEVLEFYGIDNVAPDLITDEHVLLLGSSKVRRLSIQFKDGEDNAEHDEIQLTDTSLETFVERGIFPAFTISRCMVTVPAVCSYVNEWLNKAAQTEDLKSHSLTLSECPNMSEDEFEAECRRQGLNVRKHVTENTNKFPNESQHEGSLCTFTVTSQYDQQTFNINLFTVKSE</sequence>
<comment type="caution">
    <text evidence="2">The sequence shown here is derived from an EMBL/GenBank/DDBJ whole genome shotgun (WGS) entry which is preliminary data.</text>
</comment>
<feature type="domain" description="F-box" evidence="1">
    <location>
        <begin position="58"/>
        <end position="104"/>
    </location>
</feature>
<dbReference type="AlphaFoldDB" id="A0A811KPJ5"/>
<dbReference type="Proteomes" id="UP000614601">
    <property type="component" value="Unassembled WGS sequence"/>
</dbReference>
<dbReference type="CDD" id="cd09917">
    <property type="entry name" value="F-box_SF"/>
    <property type="match status" value="1"/>
</dbReference>
<keyword evidence="3" id="KW-1185">Reference proteome</keyword>
<accession>A0A811KPJ5</accession>
<dbReference type="InterPro" id="IPR032675">
    <property type="entry name" value="LRR_dom_sf"/>
</dbReference>
<organism evidence="2 3">
    <name type="scientific">Bursaphelenchus okinawaensis</name>
    <dbReference type="NCBI Taxonomy" id="465554"/>
    <lineage>
        <taxon>Eukaryota</taxon>
        <taxon>Metazoa</taxon>
        <taxon>Ecdysozoa</taxon>
        <taxon>Nematoda</taxon>
        <taxon>Chromadorea</taxon>
        <taxon>Rhabditida</taxon>
        <taxon>Tylenchina</taxon>
        <taxon>Tylenchomorpha</taxon>
        <taxon>Aphelenchoidea</taxon>
        <taxon>Aphelenchoididae</taxon>
        <taxon>Bursaphelenchus</taxon>
    </lineage>
</organism>
<reference evidence="2" key="1">
    <citation type="submission" date="2020-09" db="EMBL/GenBank/DDBJ databases">
        <authorList>
            <person name="Kikuchi T."/>
        </authorList>
    </citation>
    <scope>NUCLEOTIDE SEQUENCE</scope>
    <source>
        <strain evidence="2">SH1</strain>
    </source>
</reference>
<dbReference type="InterPro" id="IPR036047">
    <property type="entry name" value="F-box-like_dom_sf"/>
</dbReference>
<dbReference type="OrthoDB" id="5811793at2759"/>
<dbReference type="Pfam" id="PF00646">
    <property type="entry name" value="F-box"/>
    <property type="match status" value="1"/>
</dbReference>
<gene>
    <name evidence="2" type="ORF">BOKJ2_LOCUS6984</name>
</gene>